<accession>A0A8C5FG00</accession>
<reference evidence="2" key="1">
    <citation type="submission" date="2025-08" db="UniProtKB">
        <authorList>
            <consortium name="Ensembl"/>
        </authorList>
    </citation>
    <scope>IDENTIFICATION</scope>
</reference>
<keyword evidence="1" id="KW-0812">Transmembrane</keyword>
<dbReference type="Gene3D" id="3.10.100.10">
    <property type="entry name" value="Mannose-Binding Protein A, subunit A"/>
    <property type="match status" value="1"/>
</dbReference>
<dbReference type="InterPro" id="IPR016186">
    <property type="entry name" value="C-type_lectin-like/link_sf"/>
</dbReference>
<evidence type="ECO:0000313" key="2">
    <source>
        <dbReference type="Ensembl" id="ENSGMOP00000033847.1"/>
    </source>
</evidence>
<dbReference type="AlphaFoldDB" id="A0A8C5FG00"/>
<evidence type="ECO:0000256" key="1">
    <source>
        <dbReference type="SAM" id="Phobius"/>
    </source>
</evidence>
<keyword evidence="1" id="KW-0472">Membrane</keyword>
<evidence type="ECO:0008006" key="4">
    <source>
        <dbReference type="Google" id="ProtNLM"/>
    </source>
</evidence>
<reference evidence="2" key="2">
    <citation type="submission" date="2025-09" db="UniProtKB">
        <authorList>
            <consortium name="Ensembl"/>
        </authorList>
    </citation>
    <scope>IDENTIFICATION</scope>
</reference>
<organism evidence="2 3">
    <name type="scientific">Gadus morhua</name>
    <name type="common">Atlantic cod</name>
    <dbReference type="NCBI Taxonomy" id="8049"/>
    <lineage>
        <taxon>Eukaryota</taxon>
        <taxon>Metazoa</taxon>
        <taxon>Chordata</taxon>
        <taxon>Craniata</taxon>
        <taxon>Vertebrata</taxon>
        <taxon>Euteleostomi</taxon>
        <taxon>Actinopterygii</taxon>
        <taxon>Neopterygii</taxon>
        <taxon>Teleostei</taxon>
        <taxon>Neoteleostei</taxon>
        <taxon>Acanthomorphata</taxon>
        <taxon>Zeiogadaria</taxon>
        <taxon>Gadariae</taxon>
        <taxon>Gadiformes</taxon>
        <taxon>Gadoidei</taxon>
        <taxon>Gadidae</taxon>
        <taxon>Gadus</taxon>
    </lineage>
</organism>
<feature type="transmembrane region" description="Helical" evidence="1">
    <location>
        <begin position="12"/>
        <end position="31"/>
    </location>
</feature>
<evidence type="ECO:0000313" key="3">
    <source>
        <dbReference type="Proteomes" id="UP000694546"/>
    </source>
</evidence>
<dbReference type="SUPFAM" id="SSF56436">
    <property type="entry name" value="C-type lectin-like"/>
    <property type="match status" value="1"/>
</dbReference>
<protein>
    <recommendedName>
        <fullName evidence="4">C-type lectin domain-containing protein</fullName>
    </recommendedName>
</protein>
<proteinExistence type="predicted"/>
<dbReference type="InterPro" id="IPR016187">
    <property type="entry name" value="CTDL_fold"/>
</dbReference>
<dbReference type="Ensembl" id="ENSGMOT00000047410.1">
    <property type="protein sequence ID" value="ENSGMOP00000033847.1"/>
    <property type="gene ID" value="ENSGMOG00000028214.1"/>
</dbReference>
<keyword evidence="1" id="KW-1133">Transmembrane helix</keyword>
<dbReference type="Proteomes" id="UP000694546">
    <property type="component" value="Chromosome 19"/>
</dbReference>
<keyword evidence="3" id="KW-1185">Reference proteome</keyword>
<sequence>MYCAVCAVSSTLYFIYLFAVSSICILSIYLLSLMFCNTRLSWTWAETWSNFSKGGWYKFGCKCYQVSNALGSWNKSRELCVSDGADLVVSLAGFQLLQTTLVLYLGLHSQPLPLSPQLIIKYFFF</sequence>
<name>A0A8C5FG00_GADMO</name>